<organism evidence="4 5">
    <name type="scientific">Parabacteroides faecis</name>
    <dbReference type="NCBI Taxonomy" id="1217282"/>
    <lineage>
        <taxon>Bacteria</taxon>
        <taxon>Pseudomonadati</taxon>
        <taxon>Bacteroidota</taxon>
        <taxon>Bacteroidia</taxon>
        <taxon>Bacteroidales</taxon>
        <taxon>Tannerellaceae</taxon>
        <taxon>Parabacteroides</taxon>
    </lineage>
</organism>
<dbReference type="Proteomes" id="UP000533637">
    <property type="component" value="Unassembled WGS sequence"/>
</dbReference>
<dbReference type="RefSeq" id="WP_183668155.1">
    <property type="nucleotide sequence ID" value="NZ_BMPB01000006.1"/>
</dbReference>
<protein>
    <recommendedName>
        <fullName evidence="6">Glycosyl hydrolases family 2, sugar binding domain</fullName>
    </recommendedName>
</protein>
<reference evidence="4 5" key="1">
    <citation type="submission" date="2020-08" db="EMBL/GenBank/DDBJ databases">
        <title>Genomic Encyclopedia of Type Strains, Phase IV (KMG-IV): sequencing the most valuable type-strain genomes for metagenomic binning, comparative biology and taxonomic classification.</title>
        <authorList>
            <person name="Goeker M."/>
        </authorList>
    </citation>
    <scope>NUCLEOTIDE SEQUENCE [LARGE SCALE GENOMIC DNA]</scope>
    <source>
        <strain evidence="4 5">DSM 102983</strain>
    </source>
</reference>
<evidence type="ECO:0000256" key="1">
    <source>
        <dbReference type="ARBA" id="ARBA00022729"/>
    </source>
</evidence>
<dbReference type="PANTHER" id="PTHR43817:SF1">
    <property type="entry name" value="HYDROLASE, FAMILY 43, PUTATIVE (AFU_ORTHOLOGUE AFUA_3G01660)-RELATED"/>
    <property type="match status" value="1"/>
</dbReference>
<accession>A0ABR6KF76</accession>
<dbReference type="EMBL" id="JACHOC010000001">
    <property type="protein sequence ID" value="MBB4620154.1"/>
    <property type="molecule type" value="Genomic_DNA"/>
</dbReference>
<evidence type="ECO:0000256" key="2">
    <source>
        <dbReference type="ARBA" id="ARBA00022801"/>
    </source>
</evidence>
<evidence type="ECO:0000313" key="5">
    <source>
        <dbReference type="Proteomes" id="UP000533637"/>
    </source>
</evidence>
<keyword evidence="2" id="KW-0378">Hydrolase</keyword>
<name>A0ABR6KF76_9BACT</name>
<sequence>MKRSVSFIISILLFLTGVVSASSDLEQHFVKPPADCRPHVLWQWLGGMVSREGITKDLEAMAAQGIGGTMIMVMSDQQPWPYVFSYRDYPGKVKVLSDEWFDLMNFAIGESDRLGLEVRLFICTGWSHTGGPWVPAEKSLKRLSYSKKTVEGPISFDAVLEKAYVPTPSFSIPEWNKDRQKIPDPGTFNKDMLVLAVPETKPGEIIDPDKIIVLTDKMDANGRLVWNVPEGKWNIWRMALVTANSFNHPADIETVGHEVDRMDPDAIRLVYDNIVGRINKEAKQKGYTSFRGFENDSYEAGYQDFGNDFIEEFQKRRGYDCSLWLPAWKDNNMVIKDQELTNRFRWDMQRTISELYAERFHGKLQQLADENNLEWLLEPYFGIPLDWQSIAGISKKPGVEFWVRSHLDQHGKRQGPPSDIIGTSMEASSLYGRNVIWAEAFTAEPYQSAWRNDPWILKDEADYALTKGVNQFYIHGFYHNAFSDKYQPGFTMGYFGTQYCRYLTWWPFAGAWHNYLARCNYMMQAGLPVADALVYPTKISSMPTLIEGRYRQVCLTDDVLLEKLSVRDGKLVLPHGTEFNALILKEGERLRPEALAKIRDLVAQGATLIGNPPPVQSLSMENYPECDERMQRLISELWFGLSATSASDIQFGKGRVLSGMPVDAAMEKVMGLPELFFQSTGDPWEVKDMLYGQRKLSQGDLYFISHRGGEKVKAKVNIKWNGLQPEWWNAVNGERRELTEYDVFDGRIIIPVEMLPRESGFLVFTKPISEKTVRTPNFRKKEEVQQIEGKWNVSFDPRWGGPKQVVFDKLHDWAENPDKGIKYYSGIAKYKISFNAADVSASILDLGIVKNMARVILNGKELGIVWCTPWQVQVPQGLLKSQGNILEIEVANTWANRMIGDEQYPDDAEYINPGTPGDRPGGYDKYTQGYGLKELPDWFIKNKRRPVKDRYTFTSWKFYNKDSPLQQSGLIGPVTLQK</sequence>
<dbReference type="SUPFAM" id="SSF49785">
    <property type="entry name" value="Galactose-binding domain-like"/>
    <property type="match status" value="1"/>
</dbReference>
<evidence type="ECO:0008006" key="6">
    <source>
        <dbReference type="Google" id="ProtNLM"/>
    </source>
</evidence>
<gene>
    <name evidence="4" type="ORF">GGQ57_000028</name>
</gene>
<evidence type="ECO:0000256" key="3">
    <source>
        <dbReference type="SAM" id="SignalP"/>
    </source>
</evidence>
<dbReference type="PANTHER" id="PTHR43817">
    <property type="entry name" value="GLYCOSYL HYDROLASE"/>
    <property type="match status" value="1"/>
</dbReference>
<evidence type="ECO:0000313" key="4">
    <source>
        <dbReference type="EMBL" id="MBB4620154.1"/>
    </source>
</evidence>
<dbReference type="NCBIfam" id="NF045579">
    <property type="entry name" value="rhamnoside_JR"/>
    <property type="match status" value="1"/>
</dbReference>
<dbReference type="Gene3D" id="2.60.120.260">
    <property type="entry name" value="Galactose-binding domain-like"/>
    <property type="match status" value="1"/>
</dbReference>
<feature type="signal peptide" evidence="3">
    <location>
        <begin position="1"/>
        <end position="21"/>
    </location>
</feature>
<keyword evidence="5" id="KW-1185">Reference proteome</keyword>
<comment type="caution">
    <text evidence="4">The sequence shown here is derived from an EMBL/GenBank/DDBJ whole genome shotgun (WGS) entry which is preliminary data.</text>
</comment>
<dbReference type="Pfam" id="PF17132">
    <property type="entry name" value="Glyco_hydro_106"/>
    <property type="match status" value="1"/>
</dbReference>
<feature type="chain" id="PRO_5045635442" description="Glycosyl hydrolases family 2, sugar binding domain" evidence="3">
    <location>
        <begin position="22"/>
        <end position="978"/>
    </location>
</feature>
<proteinExistence type="predicted"/>
<keyword evidence="1 3" id="KW-0732">Signal</keyword>
<dbReference type="InterPro" id="IPR008979">
    <property type="entry name" value="Galactose-bd-like_sf"/>
</dbReference>